<protein>
    <recommendedName>
        <fullName evidence="2">Protein kinase domain-containing protein</fullName>
    </recommendedName>
</protein>
<keyword evidence="1" id="KW-0547">Nucleotide-binding</keyword>
<evidence type="ECO:0000313" key="3">
    <source>
        <dbReference type="EMBL" id="PIK58016.1"/>
    </source>
</evidence>
<evidence type="ECO:0000259" key="2">
    <source>
        <dbReference type="PROSITE" id="PS50011"/>
    </source>
</evidence>
<dbReference type="EMBL" id="MRZV01000125">
    <property type="protein sequence ID" value="PIK58016.1"/>
    <property type="molecule type" value="Genomic_DNA"/>
</dbReference>
<feature type="binding site" evidence="1">
    <location>
        <position position="75"/>
    </location>
    <ligand>
        <name>ATP</name>
        <dbReference type="ChEBI" id="CHEBI:30616"/>
    </ligand>
</feature>
<dbReference type="Gene3D" id="1.10.510.10">
    <property type="entry name" value="Transferase(Phosphotransferase) domain 1"/>
    <property type="match status" value="1"/>
</dbReference>
<dbReference type="InterPro" id="IPR000719">
    <property type="entry name" value="Prot_kinase_dom"/>
</dbReference>
<dbReference type="STRING" id="307972.A0A2G8LCL0"/>
<dbReference type="Proteomes" id="UP000230750">
    <property type="component" value="Unassembled WGS sequence"/>
</dbReference>
<evidence type="ECO:0000256" key="1">
    <source>
        <dbReference type="PROSITE-ProRule" id="PRU10141"/>
    </source>
</evidence>
<dbReference type="InterPro" id="IPR001245">
    <property type="entry name" value="Ser-Thr/Tyr_kinase_cat_dom"/>
</dbReference>
<comment type="caution">
    <text evidence="3">The sequence shown here is derived from an EMBL/GenBank/DDBJ whole genome shotgun (WGS) entry which is preliminary data.</text>
</comment>
<keyword evidence="1" id="KW-0067">ATP-binding</keyword>
<evidence type="ECO:0000313" key="4">
    <source>
        <dbReference type="Proteomes" id="UP000230750"/>
    </source>
</evidence>
<reference evidence="3 4" key="1">
    <citation type="journal article" date="2017" name="PLoS Biol.">
        <title>The sea cucumber genome provides insights into morphological evolution and visceral regeneration.</title>
        <authorList>
            <person name="Zhang X."/>
            <person name="Sun L."/>
            <person name="Yuan J."/>
            <person name="Sun Y."/>
            <person name="Gao Y."/>
            <person name="Zhang L."/>
            <person name="Li S."/>
            <person name="Dai H."/>
            <person name="Hamel J.F."/>
            <person name="Liu C."/>
            <person name="Yu Y."/>
            <person name="Liu S."/>
            <person name="Lin W."/>
            <person name="Guo K."/>
            <person name="Jin S."/>
            <person name="Xu P."/>
            <person name="Storey K.B."/>
            <person name="Huan P."/>
            <person name="Zhang T."/>
            <person name="Zhou Y."/>
            <person name="Zhang J."/>
            <person name="Lin C."/>
            <person name="Li X."/>
            <person name="Xing L."/>
            <person name="Huo D."/>
            <person name="Sun M."/>
            <person name="Wang L."/>
            <person name="Mercier A."/>
            <person name="Li F."/>
            <person name="Yang H."/>
            <person name="Xiang J."/>
        </authorList>
    </citation>
    <scope>NUCLEOTIDE SEQUENCE [LARGE SCALE GENOMIC DNA]</scope>
    <source>
        <strain evidence="3">Shaxun</strain>
        <tissue evidence="3">Muscle</tissue>
    </source>
</reference>
<dbReference type="SUPFAM" id="SSF56112">
    <property type="entry name" value="Protein kinase-like (PK-like)"/>
    <property type="match status" value="1"/>
</dbReference>
<dbReference type="PROSITE" id="PS00107">
    <property type="entry name" value="PROTEIN_KINASE_ATP"/>
    <property type="match status" value="1"/>
</dbReference>
<name>A0A2G8LCL0_STIJA</name>
<keyword evidence="4" id="KW-1185">Reference proteome</keyword>
<dbReference type="Pfam" id="PF07714">
    <property type="entry name" value="PK_Tyr_Ser-Thr"/>
    <property type="match status" value="1"/>
</dbReference>
<proteinExistence type="predicted"/>
<dbReference type="AlphaFoldDB" id="A0A2G8LCL0"/>
<dbReference type="InterPro" id="IPR017441">
    <property type="entry name" value="Protein_kinase_ATP_BS"/>
</dbReference>
<accession>A0A2G8LCL0</accession>
<dbReference type="PROSITE" id="PS50011">
    <property type="entry name" value="PROTEIN_KINASE_DOM"/>
    <property type="match status" value="1"/>
</dbReference>
<dbReference type="GO" id="GO:0005524">
    <property type="term" value="F:ATP binding"/>
    <property type="evidence" value="ECO:0007669"/>
    <property type="project" value="UniProtKB-UniRule"/>
</dbReference>
<sequence length="172" mass="19033">MKFTIPIKKIILHSPSPKPLNASDYNLPSSCDVIAECDFEDICNSMQMPTILGSGSFGEVRLMRQLSSRRLCAVKVHHKNRDEKSIIKDLQKETSMLTSLSHLDCIPKLFGISRIGSETDVPVLVQEFVGDSVIFKSTTVADVIDAKGLNGPSSFSEPFEFVAPLRTFISQE</sequence>
<dbReference type="OrthoDB" id="10067432at2759"/>
<organism evidence="3 4">
    <name type="scientific">Stichopus japonicus</name>
    <name type="common">Sea cucumber</name>
    <dbReference type="NCBI Taxonomy" id="307972"/>
    <lineage>
        <taxon>Eukaryota</taxon>
        <taxon>Metazoa</taxon>
        <taxon>Echinodermata</taxon>
        <taxon>Eleutherozoa</taxon>
        <taxon>Echinozoa</taxon>
        <taxon>Holothuroidea</taxon>
        <taxon>Aspidochirotacea</taxon>
        <taxon>Aspidochirotida</taxon>
        <taxon>Stichopodidae</taxon>
        <taxon>Apostichopus</taxon>
    </lineage>
</organism>
<dbReference type="InterPro" id="IPR011009">
    <property type="entry name" value="Kinase-like_dom_sf"/>
</dbReference>
<gene>
    <name evidence="3" type="ORF">BSL78_05052</name>
</gene>
<feature type="domain" description="Protein kinase" evidence="2">
    <location>
        <begin position="46"/>
        <end position="172"/>
    </location>
</feature>
<dbReference type="GO" id="GO:0004672">
    <property type="term" value="F:protein kinase activity"/>
    <property type="evidence" value="ECO:0007669"/>
    <property type="project" value="InterPro"/>
</dbReference>